<evidence type="ECO:0000256" key="1">
    <source>
        <dbReference type="SAM" id="MobiDB-lite"/>
    </source>
</evidence>
<organism evidence="2 3">
    <name type="scientific">Tanacetum coccineum</name>
    <dbReference type="NCBI Taxonomy" id="301880"/>
    <lineage>
        <taxon>Eukaryota</taxon>
        <taxon>Viridiplantae</taxon>
        <taxon>Streptophyta</taxon>
        <taxon>Embryophyta</taxon>
        <taxon>Tracheophyta</taxon>
        <taxon>Spermatophyta</taxon>
        <taxon>Magnoliopsida</taxon>
        <taxon>eudicotyledons</taxon>
        <taxon>Gunneridae</taxon>
        <taxon>Pentapetalae</taxon>
        <taxon>asterids</taxon>
        <taxon>campanulids</taxon>
        <taxon>Asterales</taxon>
        <taxon>Asteraceae</taxon>
        <taxon>Asteroideae</taxon>
        <taxon>Anthemideae</taxon>
        <taxon>Anthemidinae</taxon>
        <taxon>Tanacetum</taxon>
    </lineage>
</organism>
<name>A0ABQ5A996_9ASTR</name>
<gene>
    <name evidence="2" type="ORF">Tco_0804705</name>
</gene>
<comment type="caution">
    <text evidence="2">The sequence shown here is derived from an EMBL/GenBank/DDBJ whole genome shotgun (WGS) entry which is preliminary data.</text>
</comment>
<dbReference type="EMBL" id="BQNB010011987">
    <property type="protein sequence ID" value="GJS97737.1"/>
    <property type="molecule type" value="Genomic_DNA"/>
</dbReference>
<feature type="compositionally biased region" description="Basic and acidic residues" evidence="1">
    <location>
        <begin position="279"/>
        <end position="288"/>
    </location>
</feature>
<dbReference type="Proteomes" id="UP001151760">
    <property type="component" value="Unassembled WGS sequence"/>
</dbReference>
<feature type="region of interest" description="Disordered" evidence="1">
    <location>
        <begin position="167"/>
        <end position="288"/>
    </location>
</feature>
<keyword evidence="3" id="KW-1185">Reference proteome</keyword>
<reference evidence="2" key="2">
    <citation type="submission" date="2022-01" db="EMBL/GenBank/DDBJ databases">
        <authorList>
            <person name="Yamashiro T."/>
            <person name="Shiraishi A."/>
            <person name="Satake H."/>
            <person name="Nakayama K."/>
        </authorList>
    </citation>
    <scope>NUCLEOTIDE SEQUENCE</scope>
</reference>
<feature type="compositionally biased region" description="Low complexity" evidence="1">
    <location>
        <begin position="200"/>
        <end position="229"/>
    </location>
</feature>
<accession>A0ABQ5A996</accession>
<sequence>MLDINVQHEVPHTSPLLTIPVSVILEYTIFNPSETVTTASATIISSLFSSLFPSLQHSTLISTPTITEATTSAPSVLESKTLNAIHLRLSYLEKEVKELKNVDTLQQSFQQSNLKSQMPSKSTLEQVWMILAIRKQQVPKETITSSDIVALEELSRKLPYAMDEGVADKLKKTKPDDADKDKGHSARSDRGLKRQRTSKGTKTSKNTSTSKDSSKGKSPSTSLKSSKSGKSAKDQVEEPIFVQDSDYATHDDAEFDNTDMPMDQGEDLDKTNEQPNDEDVPKNDYNDKKYTTFTTKSKAARYKLKGIEDMVPNLWSPIKHDVYSTKRILSIISVKVNEWCGYSHLEEIVVKRADRQLYTFKEVHLAASLRMFARRTFIQSRVKDLQLGVESYQKKLNFTKPRTRDVDMSRRPACTFFQTLKVISMVDAAGSRQVKIHSHMLILNRHIDKVLKLKNFKQDENTSFQEQEKYEHVSLKVTSTQYGKRPQDDDSRLYLVDDLKEAQVHIQVKLKGTSSSLKSKDHYA</sequence>
<evidence type="ECO:0000313" key="3">
    <source>
        <dbReference type="Proteomes" id="UP001151760"/>
    </source>
</evidence>
<protein>
    <submittedName>
        <fullName evidence="2">Uncharacterized protein</fullName>
    </submittedName>
</protein>
<reference evidence="2" key="1">
    <citation type="journal article" date="2022" name="Int. J. Mol. Sci.">
        <title>Draft Genome of Tanacetum Coccineum: Genomic Comparison of Closely Related Tanacetum-Family Plants.</title>
        <authorList>
            <person name="Yamashiro T."/>
            <person name="Shiraishi A."/>
            <person name="Nakayama K."/>
            <person name="Satake H."/>
        </authorList>
    </citation>
    <scope>NUCLEOTIDE SEQUENCE</scope>
</reference>
<evidence type="ECO:0000313" key="2">
    <source>
        <dbReference type="EMBL" id="GJS97737.1"/>
    </source>
</evidence>
<proteinExistence type="predicted"/>
<feature type="compositionally biased region" description="Basic and acidic residues" evidence="1">
    <location>
        <begin position="167"/>
        <end position="192"/>
    </location>
</feature>